<dbReference type="GO" id="GO:0016616">
    <property type="term" value="F:oxidoreductase activity, acting on the CH-OH group of donors, NAD or NADP as acceptor"/>
    <property type="evidence" value="ECO:0007669"/>
    <property type="project" value="TreeGrafter"/>
</dbReference>
<dbReference type="CDD" id="cd05233">
    <property type="entry name" value="SDR_c"/>
    <property type="match status" value="1"/>
</dbReference>
<dbReference type="GeneID" id="41983361"/>
<dbReference type="EMBL" id="QGMH01000055">
    <property type="protein sequence ID" value="TVY27104.1"/>
    <property type="molecule type" value="Genomic_DNA"/>
</dbReference>
<proteinExistence type="inferred from homology"/>
<dbReference type="RefSeq" id="XP_031005892.1">
    <property type="nucleotide sequence ID" value="XM_031148137.1"/>
</dbReference>
<sequence>MTLFPGVALVTGAASGIGRATAIAFAVDGCRRIAICDRDLPGLEATRAFIFDGKKGMDGDVEVEVLEVDMLKEDDIERMVRETVSRWGRVDYAVNAAGIIGNNAPSTSTSTAQFDLVTNINYRGCWLSSRAELAQMLRQEVLPSHDGRPGERGSVVNIASQLGVVGRPNAREFLFVFPAWEEKKEAVAGG</sequence>
<dbReference type="InterPro" id="IPR002347">
    <property type="entry name" value="SDR_fam"/>
</dbReference>
<dbReference type="Gene3D" id="3.40.50.720">
    <property type="entry name" value="NAD(P)-binding Rossmann-like Domain"/>
    <property type="match status" value="1"/>
</dbReference>
<evidence type="ECO:0000313" key="2">
    <source>
        <dbReference type="EMBL" id="TVY27104.1"/>
    </source>
</evidence>
<dbReference type="PRINTS" id="PR00081">
    <property type="entry name" value="GDHRDH"/>
</dbReference>
<dbReference type="Proteomes" id="UP000431533">
    <property type="component" value="Unassembled WGS sequence"/>
</dbReference>
<dbReference type="AlphaFoldDB" id="A0A8H8R2B0"/>
<organism evidence="2 3">
    <name type="scientific">Lachnellula hyalina</name>
    <dbReference type="NCBI Taxonomy" id="1316788"/>
    <lineage>
        <taxon>Eukaryota</taxon>
        <taxon>Fungi</taxon>
        <taxon>Dikarya</taxon>
        <taxon>Ascomycota</taxon>
        <taxon>Pezizomycotina</taxon>
        <taxon>Leotiomycetes</taxon>
        <taxon>Helotiales</taxon>
        <taxon>Lachnaceae</taxon>
        <taxon>Lachnellula</taxon>
    </lineage>
</organism>
<name>A0A8H8R2B0_9HELO</name>
<comment type="caution">
    <text evidence="2">The sequence shown here is derived from an EMBL/GenBank/DDBJ whole genome shotgun (WGS) entry which is preliminary data.</text>
</comment>
<comment type="similarity">
    <text evidence="1">Belongs to the short-chain dehydrogenases/reductases (SDR) family.</text>
</comment>
<protein>
    <submittedName>
        <fullName evidence="2">Levodione reductase</fullName>
    </submittedName>
</protein>
<dbReference type="OrthoDB" id="5840532at2759"/>
<reference evidence="2 3" key="1">
    <citation type="submission" date="2018-05" db="EMBL/GenBank/DDBJ databases">
        <title>Genome sequencing and assembly of the regulated plant pathogen Lachnellula willkommii and related sister species for the development of diagnostic species identification markers.</title>
        <authorList>
            <person name="Giroux E."/>
            <person name="Bilodeau G."/>
        </authorList>
    </citation>
    <scope>NUCLEOTIDE SEQUENCE [LARGE SCALE GENOMIC DNA]</scope>
    <source>
        <strain evidence="2 3">CBS 185.66</strain>
    </source>
</reference>
<accession>A0A8H8R2B0</accession>
<keyword evidence="3" id="KW-1185">Reference proteome</keyword>
<dbReference type="PANTHER" id="PTHR42760">
    <property type="entry name" value="SHORT-CHAIN DEHYDROGENASES/REDUCTASES FAMILY MEMBER"/>
    <property type="match status" value="1"/>
</dbReference>
<gene>
    <name evidence="2" type="primary">lvr_2</name>
    <name evidence="2" type="ORF">LHYA1_G003163</name>
</gene>
<dbReference type="Pfam" id="PF00106">
    <property type="entry name" value="adh_short"/>
    <property type="match status" value="1"/>
</dbReference>
<dbReference type="SUPFAM" id="SSF51735">
    <property type="entry name" value="NAD(P)-binding Rossmann-fold domains"/>
    <property type="match status" value="1"/>
</dbReference>
<evidence type="ECO:0000313" key="3">
    <source>
        <dbReference type="Proteomes" id="UP000431533"/>
    </source>
</evidence>
<evidence type="ECO:0000256" key="1">
    <source>
        <dbReference type="ARBA" id="ARBA00006484"/>
    </source>
</evidence>
<dbReference type="InterPro" id="IPR036291">
    <property type="entry name" value="NAD(P)-bd_dom_sf"/>
</dbReference>